<dbReference type="SUPFAM" id="SSF49299">
    <property type="entry name" value="PKD domain"/>
    <property type="match status" value="1"/>
</dbReference>
<protein>
    <recommendedName>
        <fullName evidence="2">PKD domain-containing protein</fullName>
    </recommendedName>
</protein>
<sequence>MIFSTDGSPKDQGVQMVVCRIRAHVRRDYTINLKHQFTSAGNKTVKVTLQAYSAIFQPTPLVIQTSIIVEPDLLNCTISDVIIESTKSSMLAVSCNEVILLEKDSLGQEPFGQESNVFPPGPTHPRFEHRLGAEEMMGRLMPLLTILALCFFLSSILVLGWNQAKWLNAAPLHLPCLIPFSSSFSKDGSFKSAIWNFGDSTPLVRTTEANVTHTYAAPGRYNCTVQIHGLKKTVFTWKMMAVQERIVAFNISAPKPVVGVNSNSKIGLLT</sequence>
<dbReference type="CDD" id="cd00146">
    <property type="entry name" value="PKD"/>
    <property type="match status" value="1"/>
</dbReference>
<accession>A0A3S5A9Y3</accession>
<keyword evidence="1" id="KW-1133">Transmembrane helix</keyword>
<evidence type="ECO:0000256" key="1">
    <source>
        <dbReference type="SAM" id="Phobius"/>
    </source>
</evidence>
<feature type="transmembrane region" description="Helical" evidence="1">
    <location>
        <begin position="140"/>
        <end position="161"/>
    </location>
</feature>
<proteinExistence type="predicted"/>
<keyword evidence="4" id="KW-1185">Reference proteome</keyword>
<feature type="domain" description="PKD" evidence="2">
    <location>
        <begin position="195"/>
        <end position="227"/>
    </location>
</feature>
<gene>
    <name evidence="3" type="ORF">PXEA_LOCUS4363</name>
</gene>
<dbReference type="AlphaFoldDB" id="A0A3S5A9Y3"/>
<name>A0A3S5A9Y3_9PLAT</name>
<dbReference type="PROSITE" id="PS50093">
    <property type="entry name" value="PKD"/>
    <property type="match status" value="1"/>
</dbReference>
<dbReference type="Proteomes" id="UP000784294">
    <property type="component" value="Unassembled WGS sequence"/>
</dbReference>
<dbReference type="EMBL" id="CAAALY010010300">
    <property type="protein sequence ID" value="VEL10923.1"/>
    <property type="molecule type" value="Genomic_DNA"/>
</dbReference>
<dbReference type="InterPro" id="IPR000601">
    <property type="entry name" value="PKD_dom"/>
</dbReference>
<dbReference type="InterPro" id="IPR013783">
    <property type="entry name" value="Ig-like_fold"/>
</dbReference>
<evidence type="ECO:0000313" key="3">
    <source>
        <dbReference type="EMBL" id="VEL10923.1"/>
    </source>
</evidence>
<reference evidence="3" key="1">
    <citation type="submission" date="2018-11" db="EMBL/GenBank/DDBJ databases">
        <authorList>
            <consortium name="Pathogen Informatics"/>
        </authorList>
    </citation>
    <scope>NUCLEOTIDE SEQUENCE</scope>
</reference>
<evidence type="ECO:0000313" key="4">
    <source>
        <dbReference type="Proteomes" id="UP000784294"/>
    </source>
</evidence>
<dbReference type="Pfam" id="PF18911">
    <property type="entry name" value="PKD_4"/>
    <property type="match status" value="1"/>
</dbReference>
<dbReference type="InterPro" id="IPR035986">
    <property type="entry name" value="PKD_dom_sf"/>
</dbReference>
<evidence type="ECO:0000259" key="2">
    <source>
        <dbReference type="PROSITE" id="PS50093"/>
    </source>
</evidence>
<organism evidence="3 4">
    <name type="scientific">Protopolystoma xenopodis</name>
    <dbReference type="NCBI Taxonomy" id="117903"/>
    <lineage>
        <taxon>Eukaryota</taxon>
        <taxon>Metazoa</taxon>
        <taxon>Spiralia</taxon>
        <taxon>Lophotrochozoa</taxon>
        <taxon>Platyhelminthes</taxon>
        <taxon>Monogenea</taxon>
        <taxon>Polyopisthocotylea</taxon>
        <taxon>Polystomatidea</taxon>
        <taxon>Polystomatidae</taxon>
        <taxon>Protopolystoma</taxon>
    </lineage>
</organism>
<comment type="caution">
    <text evidence="3">The sequence shown here is derived from an EMBL/GenBank/DDBJ whole genome shotgun (WGS) entry which is preliminary data.</text>
</comment>
<keyword evidence="1" id="KW-0472">Membrane</keyword>
<keyword evidence="1" id="KW-0812">Transmembrane</keyword>
<dbReference type="Gene3D" id="2.60.40.10">
    <property type="entry name" value="Immunoglobulins"/>
    <property type="match status" value="1"/>
</dbReference>